<evidence type="ECO:0000256" key="3">
    <source>
        <dbReference type="ARBA" id="ARBA00022792"/>
    </source>
</evidence>
<dbReference type="PANTHER" id="PTHR11106">
    <property type="entry name" value="GANGLIOSIDE INDUCED DIFFERENTIATION ASSOCIATED PROTEIN 2-RELATED"/>
    <property type="match status" value="1"/>
</dbReference>
<evidence type="ECO:0000256" key="6">
    <source>
        <dbReference type="PROSITE-ProRule" id="PRU00282"/>
    </source>
</evidence>
<dbReference type="GO" id="GO:0016020">
    <property type="term" value="C:membrane"/>
    <property type="evidence" value="ECO:0007669"/>
    <property type="project" value="UniProtKB-SubCell"/>
</dbReference>
<dbReference type="Proteomes" id="UP001221413">
    <property type="component" value="Unassembled WGS sequence"/>
</dbReference>
<dbReference type="Pfam" id="PF01661">
    <property type="entry name" value="Macro"/>
    <property type="match status" value="1"/>
</dbReference>
<dbReference type="InterPro" id="IPR043472">
    <property type="entry name" value="Macro_dom-like"/>
</dbReference>
<feature type="compositionally biased region" description="Low complexity" evidence="7">
    <location>
        <begin position="1054"/>
        <end position="1070"/>
    </location>
</feature>
<dbReference type="PROSITE" id="PS51154">
    <property type="entry name" value="MACRO"/>
    <property type="match status" value="1"/>
</dbReference>
<proteinExistence type="predicted"/>
<dbReference type="SMART" id="SM00506">
    <property type="entry name" value="A1pp"/>
    <property type="match status" value="1"/>
</dbReference>
<accession>A0AAD6NG28</accession>
<evidence type="ECO:0000256" key="5">
    <source>
        <dbReference type="ARBA" id="ARBA00023136"/>
    </source>
</evidence>
<dbReference type="CDD" id="cd02908">
    <property type="entry name" value="Macro_OAADPr_deacetylase"/>
    <property type="match status" value="1"/>
</dbReference>
<feature type="region of interest" description="Disordered" evidence="7">
    <location>
        <begin position="1130"/>
        <end position="1168"/>
    </location>
</feature>
<reference evidence="10" key="1">
    <citation type="submission" date="2023-01" db="EMBL/GenBank/DDBJ databases">
        <title>The chitinases involved in constricting ring structure development in the nematode-trapping fungus Drechslerella dactyloides.</title>
        <authorList>
            <person name="Wang R."/>
            <person name="Zhang L."/>
            <person name="Tang P."/>
            <person name="Li S."/>
            <person name="Liang L."/>
        </authorList>
    </citation>
    <scope>NUCLEOTIDE SEQUENCE</scope>
    <source>
        <strain evidence="10">YMF1.00031</strain>
    </source>
</reference>
<feature type="region of interest" description="Disordered" evidence="7">
    <location>
        <begin position="1003"/>
        <end position="1084"/>
    </location>
</feature>
<dbReference type="PROSITE" id="PS50920">
    <property type="entry name" value="SOLCAR"/>
    <property type="match status" value="2"/>
</dbReference>
<protein>
    <recommendedName>
        <fullName evidence="9">Macro domain-containing protein</fullName>
    </recommendedName>
</protein>
<keyword evidence="2 6" id="KW-0812">Transmembrane</keyword>
<feature type="transmembrane region" description="Helical" evidence="8">
    <location>
        <begin position="448"/>
        <end position="468"/>
    </location>
</feature>
<dbReference type="AlphaFoldDB" id="A0AAD6NG28"/>
<keyword evidence="3" id="KW-0496">Mitochondrion</keyword>
<dbReference type="Gene3D" id="1.50.40.10">
    <property type="entry name" value="Mitochondrial carrier domain"/>
    <property type="match status" value="2"/>
</dbReference>
<name>A0AAD6NG28_DREDA</name>
<dbReference type="InterPro" id="IPR018108">
    <property type="entry name" value="MCP_transmembrane"/>
</dbReference>
<dbReference type="Gene3D" id="3.40.220.10">
    <property type="entry name" value="Leucine Aminopeptidase, subunit E, domain 1"/>
    <property type="match status" value="1"/>
</dbReference>
<comment type="caution">
    <text evidence="10">The sequence shown here is derived from an EMBL/GenBank/DDBJ whole genome shotgun (WGS) entry which is preliminary data.</text>
</comment>
<keyword evidence="4 8" id="KW-1133">Transmembrane helix</keyword>
<dbReference type="SUPFAM" id="SSF52949">
    <property type="entry name" value="Macro domain-like"/>
    <property type="match status" value="1"/>
</dbReference>
<evidence type="ECO:0000259" key="9">
    <source>
        <dbReference type="PROSITE" id="PS51154"/>
    </source>
</evidence>
<sequence>MRGSYTPPASGVPAAVVAPVAATPVAPIMPVAAPSKTILGGFFNTELDKMKVLEDSTKDVPRYLFRACSPSSGGGLKGLNTINGVFPHAFVDGNGRKIEGGGHRSIHDIGHATTRRMAMGHLSGQRPARNDGAYSQFSSWAASLALVLQYGYGRVSCGGLICVLDRFNLPKNTKVYHCPAMMKAGLCDSPYDHEYLVHGPVEGAGFKAVPVQRLVELGVYVEIPCVMPQSVRYWWGPIQQREWESIFTAKEFSEKQVKKLRKAAEEFGKDFTMPVLAAMLTLERRRIDKDGKFHEKDVKIFADVVSDLYVPEEYGTDNSIVQPDGIYVVGYPMVAQLAALFKGLVEYSYGRGARARRKIQVEDLSAELGALGLPADSAIAAAKPGQMSTHIAIGLLQPHANCPARASPDLLSPDGDKVSSSSTDIAAPFSIPAAQLAADYRTQKRAGLFFLIFSTSLRIILCMLAGGMGGSTGDMLMHSLDTVKTRQQGAPNAIKYETLARAYTTIFREEGFRRGLYGGVTPAFLGSLPGTMIFFATYEWSKREMLQWRWCPESVAYLSAVRTEGWNAMFYGYKATLMRDLPFSALQFAFWEQFQKWAKASCSGGDIGLGMEILTGGAAGGLAGTITTPLDVVKTRIQTQVRTDELAEPVPSADTKPRVQTHTINIPRQQVQMQAQGSKHMHTQSQQSRIPPAPSLAAHLRGISTGSPSTTPPVKNGAMLLETDSILTGLRLIFRHEGVVGLFRGVLPRGVWTSIQSGTMLVMYQTLLKTFNPGMTVELDAHNSLTALAGLRSFSHRITYTTALTIASAKMALHSWGKPPIGIDELELSSVTNLYANGNLDASIATPSKLQPSAKINDMVILVQRDLTRLTCDAIVNAANKSLLGGGGIDGAIHNVAGHDLYKECLHLNGCKTGEAKITKGYKLPATHVIHTVGPVYWTYKDNGEDPAVWLKSCYVASLDVARKNGCKTVAFPCISTGIYGYPNREAAIVACKAVREYLDAQEAEDAETEKKDNKEEVVENKIGDVKGEEEEGGVKLTLEDKENVEKEKSSTVDAPAGPSAPAADTSTAGDTEKTDDKKEEGVEEKPFLTKIEKVIFCTFLDKDLAAYDNIVPAFFPPVEGMEGSLKKLSAEAAETKAEEGAAEKPEDKPEVKFETEEKVETKAEGTN</sequence>
<feature type="compositionally biased region" description="Basic and acidic residues" evidence="7">
    <location>
        <begin position="1071"/>
        <end position="1084"/>
    </location>
</feature>
<comment type="subcellular location">
    <subcellularLocation>
        <location evidence="1">Membrane</location>
        <topology evidence="1">Multi-pass membrane protein</topology>
    </subcellularLocation>
</comment>
<evidence type="ECO:0000256" key="2">
    <source>
        <dbReference type="ARBA" id="ARBA00022692"/>
    </source>
</evidence>
<dbReference type="SUPFAM" id="SSF103506">
    <property type="entry name" value="Mitochondrial carrier"/>
    <property type="match status" value="1"/>
</dbReference>
<feature type="compositionally biased region" description="Basic and acidic residues" evidence="7">
    <location>
        <begin position="1038"/>
        <end position="1051"/>
    </location>
</feature>
<organism evidence="10 11">
    <name type="scientific">Drechslerella dactyloides</name>
    <name type="common">Nematode-trapping fungus</name>
    <name type="synonym">Arthrobotrys dactyloides</name>
    <dbReference type="NCBI Taxonomy" id="74499"/>
    <lineage>
        <taxon>Eukaryota</taxon>
        <taxon>Fungi</taxon>
        <taxon>Dikarya</taxon>
        <taxon>Ascomycota</taxon>
        <taxon>Pezizomycotina</taxon>
        <taxon>Orbiliomycetes</taxon>
        <taxon>Orbiliales</taxon>
        <taxon>Orbiliaceae</taxon>
        <taxon>Drechslerella</taxon>
    </lineage>
</organism>
<evidence type="ECO:0000256" key="8">
    <source>
        <dbReference type="SAM" id="Phobius"/>
    </source>
</evidence>
<evidence type="ECO:0000256" key="4">
    <source>
        <dbReference type="ARBA" id="ARBA00022989"/>
    </source>
</evidence>
<evidence type="ECO:0000313" key="11">
    <source>
        <dbReference type="Proteomes" id="UP001221413"/>
    </source>
</evidence>
<gene>
    <name evidence="10" type="ORF">Dda_7934</name>
</gene>
<feature type="repeat" description="Solcar" evidence="6">
    <location>
        <begin position="611"/>
        <end position="770"/>
    </location>
</feature>
<evidence type="ECO:0000256" key="1">
    <source>
        <dbReference type="ARBA" id="ARBA00004141"/>
    </source>
</evidence>
<dbReference type="EMBL" id="JAQGDS010000011">
    <property type="protein sequence ID" value="KAJ6257050.1"/>
    <property type="molecule type" value="Genomic_DNA"/>
</dbReference>
<feature type="domain" description="Macro" evidence="9">
    <location>
        <begin position="847"/>
        <end position="1116"/>
    </location>
</feature>
<keyword evidence="11" id="KW-1185">Reference proteome</keyword>
<dbReference type="InterPro" id="IPR002589">
    <property type="entry name" value="Macro_dom"/>
</dbReference>
<dbReference type="Pfam" id="PF00153">
    <property type="entry name" value="Mito_carr"/>
    <property type="match status" value="3"/>
</dbReference>
<dbReference type="PANTHER" id="PTHR11106:SF27">
    <property type="entry name" value="MACRO DOMAIN-CONTAINING PROTEIN"/>
    <property type="match status" value="1"/>
</dbReference>
<keyword evidence="3" id="KW-0999">Mitochondrion inner membrane</keyword>
<feature type="repeat" description="Solcar" evidence="6">
    <location>
        <begin position="457"/>
        <end position="544"/>
    </location>
</feature>
<evidence type="ECO:0000256" key="7">
    <source>
        <dbReference type="SAM" id="MobiDB-lite"/>
    </source>
</evidence>
<evidence type="ECO:0000313" key="10">
    <source>
        <dbReference type="EMBL" id="KAJ6257050.1"/>
    </source>
</evidence>
<feature type="transmembrane region" description="Helical" evidence="8">
    <location>
        <begin position="516"/>
        <end position="538"/>
    </location>
</feature>
<feature type="compositionally biased region" description="Basic and acidic residues" evidence="7">
    <location>
        <begin position="1009"/>
        <end position="1027"/>
    </location>
</feature>
<keyword evidence="5 6" id="KW-0472">Membrane</keyword>
<dbReference type="InterPro" id="IPR023395">
    <property type="entry name" value="MCP_dom_sf"/>
</dbReference>